<reference evidence="2" key="1">
    <citation type="journal article" date="2014" name="Proc. Natl. Acad. Sci. U.S.A.">
        <title>Extensive sampling of basidiomycete genomes demonstrates inadequacy of the white-rot/brown-rot paradigm for wood decay fungi.</title>
        <authorList>
            <person name="Riley R."/>
            <person name="Salamov A.A."/>
            <person name="Brown D.W."/>
            <person name="Nagy L.G."/>
            <person name="Floudas D."/>
            <person name="Held B.W."/>
            <person name="Levasseur A."/>
            <person name="Lombard V."/>
            <person name="Morin E."/>
            <person name="Otillar R."/>
            <person name="Lindquist E.A."/>
            <person name="Sun H."/>
            <person name="LaButti K.M."/>
            <person name="Schmutz J."/>
            <person name="Jabbour D."/>
            <person name="Luo H."/>
            <person name="Baker S.E."/>
            <person name="Pisabarro A.G."/>
            <person name="Walton J.D."/>
            <person name="Blanchette R.A."/>
            <person name="Henrissat B."/>
            <person name="Martin F."/>
            <person name="Cullen D."/>
            <person name="Hibbett D.S."/>
            <person name="Grigoriev I.V."/>
        </authorList>
    </citation>
    <scope>NUCLEOTIDE SEQUENCE [LARGE SCALE GENOMIC DNA]</scope>
    <source>
        <strain evidence="2">MUCL 33604</strain>
    </source>
</reference>
<organism evidence="1 2">
    <name type="scientific">Jaapia argillacea MUCL 33604</name>
    <dbReference type="NCBI Taxonomy" id="933084"/>
    <lineage>
        <taxon>Eukaryota</taxon>
        <taxon>Fungi</taxon>
        <taxon>Dikarya</taxon>
        <taxon>Basidiomycota</taxon>
        <taxon>Agaricomycotina</taxon>
        <taxon>Agaricomycetes</taxon>
        <taxon>Agaricomycetidae</taxon>
        <taxon>Jaapiales</taxon>
        <taxon>Jaapiaceae</taxon>
        <taxon>Jaapia</taxon>
    </lineage>
</organism>
<dbReference type="HOGENOM" id="CLU_1578743_0_0_1"/>
<keyword evidence="2" id="KW-1185">Reference proteome</keyword>
<dbReference type="Proteomes" id="UP000027265">
    <property type="component" value="Unassembled WGS sequence"/>
</dbReference>
<dbReference type="AlphaFoldDB" id="A0A067QFT5"/>
<proteinExistence type="predicted"/>
<name>A0A067QFT5_9AGAM</name>
<dbReference type="InParanoid" id="A0A067QFT5"/>
<evidence type="ECO:0000313" key="1">
    <source>
        <dbReference type="EMBL" id="KDQ65035.1"/>
    </source>
</evidence>
<accession>A0A067QFT5</accession>
<gene>
    <name evidence="1" type="ORF">JAAARDRAFT_246427</name>
</gene>
<protein>
    <submittedName>
        <fullName evidence="1">Uncharacterized protein</fullName>
    </submittedName>
</protein>
<evidence type="ECO:0000313" key="2">
    <source>
        <dbReference type="Proteomes" id="UP000027265"/>
    </source>
</evidence>
<dbReference type="EMBL" id="KL197709">
    <property type="protein sequence ID" value="KDQ65035.1"/>
    <property type="molecule type" value="Genomic_DNA"/>
</dbReference>
<sequence length="169" mass="18837">MAQNAYSDRSPIYLLETMLLTPLLRVRLGLPCEPPNSCCSANFSVCFWFQYHKPKLRPGELGNIGPIHSTSRRWFLIACLVGIKSTRLCGLHWTVKPFILMGICPLPAIYHALSTLILEDSFLGTSWVVPGMSITECPVVNPPHKPDLGRSQSECVTGRLGTFFYAKVN</sequence>